<evidence type="ECO:0000313" key="3">
    <source>
        <dbReference type="Proteomes" id="UP000838756"/>
    </source>
</evidence>
<proteinExistence type="predicted"/>
<evidence type="ECO:0000313" key="2">
    <source>
        <dbReference type="EMBL" id="CAH2246021.1"/>
    </source>
</evidence>
<feature type="region of interest" description="Disordered" evidence="1">
    <location>
        <begin position="1"/>
        <end position="117"/>
    </location>
</feature>
<evidence type="ECO:0000256" key="1">
    <source>
        <dbReference type="SAM" id="MobiDB-lite"/>
    </source>
</evidence>
<accession>A0A8S4S5U0</accession>
<feature type="compositionally biased region" description="Basic and acidic residues" evidence="1">
    <location>
        <begin position="1"/>
        <end position="37"/>
    </location>
</feature>
<keyword evidence="3" id="KW-1185">Reference proteome</keyword>
<sequence>MEKNTDDSQDERNRKRKIDDTADDVKKKREERLQKGRERSRRHREKKRNEHAALVIGGLTDADKEKQEERLRYDREKSKRYREKKKNEVVALSSSDFSSDNSISRIKKNRQKQNSKRYRDKIRTLNLLKANISNRKNYDTYSRPSELDDNHSKIISEECVSHFLIKRSAKEIVRVCNAMVIM</sequence>
<feature type="compositionally biased region" description="Low complexity" evidence="1">
    <location>
        <begin position="93"/>
        <end position="104"/>
    </location>
</feature>
<protein>
    <submittedName>
        <fullName evidence="2">Jg13372 protein</fullName>
    </submittedName>
</protein>
<dbReference type="EMBL" id="CAKXAJ010025922">
    <property type="protein sequence ID" value="CAH2246021.1"/>
    <property type="molecule type" value="Genomic_DNA"/>
</dbReference>
<dbReference type="AlphaFoldDB" id="A0A8S4S5U0"/>
<feature type="compositionally biased region" description="Basic residues" evidence="1">
    <location>
        <begin position="105"/>
        <end position="117"/>
    </location>
</feature>
<gene>
    <name evidence="2" type="primary">jg13372</name>
    <name evidence="2" type="ORF">PAEG_LOCUS21285</name>
</gene>
<dbReference type="OrthoDB" id="7482753at2759"/>
<name>A0A8S4S5U0_9NEOP</name>
<dbReference type="Proteomes" id="UP000838756">
    <property type="component" value="Unassembled WGS sequence"/>
</dbReference>
<comment type="caution">
    <text evidence="2">The sequence shown here is derived from an EMBL/GenBank/DDBJ whole genome shotgun (WGS) entry which is preliminary data.</text>
</comment>
<reference evidence="2" key="1">
    <citation type="submission" date="2022-03" db="EMBL/GenBank/DDBJ databases">
        <authorList>
            <person name="Lindestad O."/>
        </authorList>
    </citation>
    <scope>NUCLEOTIDE SEQUENCE</scope>
</reference>
<feature type="compositionally biased region" description="Basic and acidic residues" evidence="1">
    <location>
        <begin position="61"/>
        <end position="77"/>
    </location>
</feature>
<organism evidence="2 3">
    <name type="scientific">Pararge aegeria aegeria</name>
    <dbReference type="NCBI Taxonomy" id="348720"/>
    <lineage>
        <taxon>Eukaryota</taxon>
        <taxon>Metazoa</taxon>
        <taxon>Ecdysozoa</taxon>
        <taxon>Arthropoda</taxon>
        <taxon>Hexapoda</taxon>
        <taxon>Insecta</taxon>
        <taxon>Pterygota</taxon>
        <taxon>Neoptera</taxon>
        <taxon>Endopterygota</taxon>
        <taxon>Lepidoptera</taxon>
        <taxon>Glossata</taxon>
        <taxon>Ditrysia</taxon>
        <taxon>Papilionoidea</taxon>
        <taxon>Nymphalidae</taxon>
        <taxon>Satyrinae</taxon>
        <taxon>Satyrini</taxon>
        <taxon>Parargina</taxon>
        <taxon>Pararge</taxon>
    </lineage>
</organism>